<proteinExistence type="predicted"/>
<evidence type="ECO:0000313" key="1">
    <source>
        <dbReference type="EMBL" id="KKQ08110.1"/>
    </source>
</evidence>
<reference evidence="1 2" key="1">
    <citation type="journal article" date="2015" name="Nature">
        <title>rRNA introns, odd ribosomes, and small enigmatic genomes across a large radiation of phyla.</title>
        <authorList>
            <person name="Brown C.T."/>
            <person name="Hug L.A."/>
            <person name="Thomas B.C."/>
            <person name="Sharon I."/>
            <person name="Castelle C.J."/>
            <person name="Singh A."/>
            <person name="Wilkins M.J."/>
            <person name="Williams K.H."/>
            <person name="Banfield J.F."/>
        </authorList>
    </citation>
    <scope>NUCLEOTIDE SEQUENCE [LARGE SCALE GENOMIC DNA]</scope>
</reference>
<protein>
    <submittedName>
        <fullName evidence="1">Uncharacterized protein</fullName>
    </submittedName>
</protein>
<gene>
    <name evidence="1" type="ORF">US19_C0031G0010</name>
</gene>
<dbReference type="EMBL" id="LBSA01000031">
    <property type="protein sequence ID" value="KKQ08110.1"/>
    <property type="molecule type" value="Genomic_DNA"/>
</dbReference>
<comment type="caution">
    <text evidence="1">The sequence shown here is derived from an EMBL/GenBank/DDBJ whole genome shotgun (WGS) entry which is preliminary data.</text>
</comment>
<accession>A0A0G0F3I9</accession>
<sequence length="248" mass="27411">MERRDLLKMGVVLGAAAIAESRGVPVFPRVHTAEAAHQGVPGLTLADGVVDGAGRVLDPRNPNNTSPRPLSGDILFYNNYQDVLGGNRKDGRPLVERGYSLNAESDNVDYRRNWEGNPFSMTAFQGEEIDIPGLGSFVSQNDRQSVVVTLMYMDKEGIAWRRGAKYSPIKVVAGFIEKDQVVDGSSQRDVLEERYLGHWISKQFRNDDYKGITGVADQARSVLYGSFVIEGGRRYLVRSGVYQRPSGV</sequence>
<name>A0A0G0F3I9_9BACT</name>
<evidence type="ECO:0000313" key="2">
    <source>
        <dbReference type="Proteomes" id="UP000034492"/>
    </source>
</evidence>
<dbReference type="AlphaFoldDB" id="A0A0G0F3I9"/>
<organism evidence="1 2">
    <name type="scientific">Candidatus Daviesbacteria bacterium GW2011_GWB1_36_5</name>
    <dbReference type="NCBI Taxonomy" id="1618426"/>
    <lineage>
        <taxon>Bacteria</taxon>
        <taxon>Candidatus Daviesiibacteriota</taxon>
    </lineage>
</organism>
<dbReference type="Proteomes" id="UP000034492">
    <property type="component" value="Unassembled WGS sequence"/>
</dbReference>